<dbReference type="EC" id="2.7.7.41" evidence="6"/>
<evidence type="ECO:0000256" key="6">
    <source>
        <dbReference type="ARBA" id="ARBA00012487"/>
    </source>
</evidence>
<keyword evidence="12" id="KW-0460">Magnesium</keyword>
<protein>
    <recommendedName>
        <fullName evidence="7">Phosphatidate cytidylyltransferase, mitochondrial</fullName>
        <ecNumber evidence="6">2.7.7.41</ecNumber>
    </recommendedName>
    <alternativeName>
        <fullName evidence="18">CDP-diacylglycerol synthase</fullName>
    </alternativeName>
</protein>
<reference evidence="19" key="1">
    <citation type="journal article" date="2022" name="Plant J.">
        <title>Strategies of tolerance reflected in two North American maple genomes.</title>
        <authorList>
            <person name="McEvoy S.L."/>
            <person name="Sezen U.U."/>
            <person name="Trouern-Trend A."/>
            <person name="McMahon S.M."/>
            <person name="Schaberg P.G."/>
            <person name="Yang J."/>
            <person name="Wegrzyn J.L."/>
            <person name="Swenson N.G."/>
        </authorList>
    </citation>
    <scope>NUCLEOTIDE SEQUENCE</scope>
    <source>
        <strain evidence="19">91603</strain>
    </source>
</reference>
<dbReference type="GO" id="GO:0004605">
    <property type="term" value="F:phosphatidate cytidylyltransferase activity"/>
    <property type="evidence" value="ECO:0007669"/>
    <property type="project" value="UniProtKB-EC"/>
</dbReference>
<evidence type="ECO:0000313" key="19">
    <source>
        <dbReference type="EMBL" id="KAI9164906.1"/>
    </source>
</evidence>
<evidence type="ECO:0000256" key="2">
    <source>
        <dbReference type="ARBA" id="ARBA00004443"/>
    </source>
</evidence>
<dbReference type="GO" id="GO:0032049">
    <property type="term" value="P:cardiolipin biosynthetic process"/>
    <property type="evidence" value="ECO:0007669"/>
    <property type="project" value="InterPro"/>
</dbReference>
<evidence type="ECO:0000256" key="12">
    <source>
        <dbReference type="ARBA" id="ARBA00022842"/>
    </source>
</evidence>
<keyword evidence="13" id="KW-0443">Lipid metabolism</keyword>
<dbReference type="Pfam" id="PF09139">
    <property type="entry name" value="Tam41_Mmp37"/>
    <property type="match status" value="2"/>
</dbReference>
<evidence type="ECO:0000256" key="4">
    <source>
        <dbReference type="ARBA" id="ARBA00005189"/>
    </source>
</evidence>
<name>A0AAD5IHD4_ACENE</name>
<keyword evidence="8" id="KW-0444">Lipid biosynthesis</keyword>
<sequence>MHTSTPPTSSLYIKDSLVCDPSSSHLCTSFYTCPSVIGLGLPLFPPTNKCCVYSPANLNGEDELDVKSMECGGYTSVVSLMDYPTDPTRWEYGVLLKYTHGAFDHYYIDNKCNGCEESGRVCGYSTVDNDSFVCVCNNGVNTTTQCSNFSDQDESIFWSSAQLHTFSSVRMEHEKRAELATFLKDVPSVEFCCVYGSSLHPNNKDKSAMVDYILGVSDPMQWHSEISQVADKIGVGVHFNPFVTWNDKMLKYGVVRMHDLVQDILSWDGFYLSGRLQKPVHILVDNLDIENLNSVNLRAAMSAALLLLPSNFTQEDLFVKVCSLSYMGDLRMLFAEDKNKVTKIVQGQFDLFQLMYKPFLQEYEAKDFLRFSSSGNRQVSQDCSLPITSSLVSSLPAAIRSQMGMKLGERNIMNRSGRVINEVMISSREEAAKCMQKVLRRTVLISSARQAVSGLIAAGGVSAARYVAKKVHKAWKSWT</sequence>
<dbReference type="GO" id="GO:0005743">
    <property type="term" value="C:mitochondrial inner membrane"/>
    <property type="evidence" value="ECO:0007669"/>
    <property type="project" value="UniProtKB-SubCell"/>
</dbReference>
<evidence type="ECO:0000256" key="13">
    <source>
        <dbReference type="ARBA" id="ARBA00023098"/>
    </source>
</evidence>
<keyword evidence="17" id="KW-1208">Phospholipid metabolism</keyword>
<comment type="similarity">
    <text evidence="5">Belongs to the TAM41 family.</text>
</comment>
<dbReference type="PANTHER" id="PTHR13619:SF0">
    <property type="entry name" value="PHOSPHATIDATE CYTIDYLYLTRANSFERASE, MITOCHONDRIAL"/>
    <property type="match status" value="1"/>
</dbReference>
<evidence type="ECO:0000256" key="7">
    <source>
        <dbReference type="ARBA" id="ARBA00018337"/>
    </source>
</evidence>
<keyword evidence="15" id="KW-0472">Membrane</keyword>
<keyword evidence="10" id="KW-0548">Nucleotidyltransferase</keyword>
<keyword evidence="11" id="KW-0999">Mitochondrion inner membrane</keyword>
<comment type="caution">
    <text evidence="19">The sequence shown here is derived from an EMBL/GenBank/DDBJ whole genome shotgun (WGS) entry which is preliminary data.</text>
</comment>
<evidence type="ECO:0000256" key="10">
    <source>
        <dbReference type="ARBA" id="ARBA00022695"/>
    </source>
</evidence>
<reference evidence="19" key="2">
    <citation type="submission" date="2023-02" db="EMBL/GenBank/DDBJ databases">
        <authorList>
            <person name="Swenson N.G."/>
            <person name="Wegrzyn J.L."/>
            <person name="Mcevoy S.L."/>
        </authorList>
    </citation>
    <scope>NUCLEOTIDE SEQUENCE</scope>
    <source>
        <strain evidence="19">91603</strain>
        <tissue evidence="19">Leaf</tissue>
    </source>
</reference>
<organism evidence="19 20">
    <name type="scientific">Acer negundo</name>
    <name type="common">Box elder</name>
    <dbReference type="NCBI Taxonomy" id="4023"/>
    <lineage>
        <taxon>Eukaryota</taxon>
        <taxon>Viridiplantae</taxon>
        <taxon>Streptophyta</taxon>
        <taxon>Embryophyta</taxon>
        <taxon>Tracheophyta</taxon>
        <taxon>Spermatophyta</taxon>
        <taxon>Magnoliopsida</taxon>
        <taxon>eudicotyledons</taxon>
        <taxon>Gunneridae</taxon>
        <taxon>Pentapetalae</taxon>
        <taxon>rosids</taxon>
        <taxon>malvids</taxon>
        <taxon>Sapindales</taxon>
        <taxon>Sapindaceae</taxon>
        <taxon>Hippocastanoideae</taxon>
        <taxon>Acereae</taxon>
        <taxon>Acer</taxon>
    </lineage>
</organism>
<dbReference type="EMBL" id="JAJSOW010000105">
    <property type="protein sequence ID" value="KAI9164906.1"/>
    <property type="molecule type" value="Genomic_DNA"/>
</dbReference>
<evidence type="ECO:0000256" key="3">
    <source>
        <dbReference type="ARBA" id="ARBA00005119"/>
    </source>
</evidence>
<keyword evidence="9" id="KW-0808">Transferase</keyword>
<evidence type="ECO:0000256" key="16">
    <source>
        <dbReference type="ARBA" id="ARBA00023209"/>
    </source>
</evidence>
<comment type="subcellular location">
    <subcellularLocation>
        <location evidence="2">Mitochondrion inner membrane</location>
        <topology evidence="2">Peripheral membrane protein</topology>
        <orientation evidence="2">Matrix side</orientation>
    </subcellularLocation>
</comment>
<evidence type="ECO:0000256" key="15">
    <source>
        <dbReference type="ARBA" id="ARBA00023136"/>
    </source>
</evidence>
<dbReference type="PANTHER" id="PTHR13619">
    <property type="entry name" value="PHOSPHATIDATE CYTIDYLYLTRANSFERASE, MITOCHONDRIAL"/>
    <property type="match status" value="1"/>
</dbReference>
<evidence type="ECO:0000256" key="8">
    <source>
        <dbReference type="ARBA" id="ARBA00022516"/>
    </source>
</evidence>
<proteinExistence type="inferred from homology"/>
<comment type="pathway">
    <text evidence="4">Lipid metabolism.</text>
</comment>
<evidence type="ECO:0000256" key="9">
    <source>
        <dbReference type="ARBA" id="ARBA00022679"/>
    </source>
</evidence>
<dbReference type="AlphaFoldDB" id="A0AAD5IHD4"/>
<evidence type="ECO:0000256" key="18">
    <source>
        <dbReference type="ARBA" id="ARBA00029893"/>
    </source>
</evidence>
<keyword evidence="14" id="KW-0496">Mitochondrion</keyword>
<gene>
    <name evidence="19" type="ORF">LWI28_004282</name>
</gene>
<dbReference type="GO" id="GO:0016024">
    <property type="term" value="P:CDP-diacylglycerol biosynthetic process"/>
    <property type="evidence" value="ECO:0007669"/>
    <property type="project" value="TreeGrafter"/>
</dbReference>
<comment type="cofactor">
    <cofactor evidence="1">
        <name>Mg(2+)</name>
        <dbReference type="ChEBI" id="CHEBI:18420"/>
    </cofactor>
</comment>
<evidence type="ECO:0000256" key="11">
    <source>
        <dbReference type="ARBA" id="ARBA00022792"/>
    </source>
</evidence>
<evidence type="ECO:0000313" key="20">
    <source>
        <dbReference type="Proteomes" id="UP001064489"/>
    </source>
</evidence>
<evidence type="ECO:0000256" key="5">
    <source>
        <dbReference type="ARBA" id="ARBA00005458"/>
    </source>
</evidence>
<keyword evidence="16" id="KW-0594">Phospholipid biosynthesis</keyword>
<evidence type="ECO:0000256" key="17">
    <source>
        <dbReference type="ARBA" id="ARBA00023264"/>
    </source>
</evidence>
<evidence type="ECO:0000256" key="1">
    <source>
        <dbReference type="ARBA" id="ARBA00001946"/>
    </source>
</evidence>
<dbReference type="InterPro" id="IPR015222">
    <property type="entry name" value="Tam41"/>
</dbReference>
<dbReference type="Proteomes" id="UP001064489">
    <property type="component" value="Chromosome 10"/>
</dbReference>
<keyword evidence="20" id="KW-1185">Reference proteome</keyword>
<comment type="pathway">
    <text evidence="3">Phospholipid metabolism; CDP-diacylglycerol biosynthesis; CDP-diacylglycerol from sn-glycerol 3-phosphate: step 3/3.</text>
</comment>
<evidence type="ECO:0000256" key="14">
    <source>
        <dbReference type="ARBA" id="ARBA00023128"/>
    </source>
</evidence>
<accession>A0AAD5IHD4</accession>